<comment type="function">
    <text evidence="1 8">Is required not only for elongation of protein synthesis but also for the initiation of all mRNA translation through initiator tRNA(fMet) aminoacylation.</text>
</comment>
<dbReference type="FunFam" id="2.170.220.10:FF:000001">
    <property type="entry name" value="methionine--tRNA ligase, mitochondrial"/>
    <property type="match status" value="1"/>
</dbReference>
<evidence type="ECO:0000259" key="11">
    <source>
        <dbReference type="Pfam" id="PF19303"/>
    </source>
</evidence>
<evidence type="ECO:0000256" key="6">
    <source>
        <dbReference type="ARBA" id="ARBA00023146"/>
    </source>
</evidence>
<feature type="domain" description="Methionyl/Leucyl tRNA synthetase" evidence="10">
    <location>
        <begin position="164"/>
        <end position="367"/>
    </location>
</feature>
<feature type="binding site" evidence="8">
    <location>
        <position position="156"/>
    </location>
    <ligand>
        <name>Zn(2+)</name>
        <dbReference type="ChEBI" id="CHEBI:29105"/>
    </ligand>
</feature>
<dbReference type="GO" id="GO:0005737">
    <property type="term" value="C:cytoplasm"/>
    <property type="evidence" value="ECO:0007669"/>
    <property type="project" value="UniProtKB-SubCell"/>
</dbReference>
<dbReference type="HAMAP" id="MF_01228">
    <property type="entry name" value="Met_tRNA_synth_type2"/>
    <property type="match status" value="1"/>
</dbReference>
<dbReference type="InterPro" id="IPR041872">
    <property type="entry name" value="Anticodon_Met"/>
</dbReference>
<evidence type="ECO:0000256" key="7">
    <source>
        <dbReference type="ARBA" id="ARBA00047364"/>
    </source>
</evidence>
<dbReference type="EMBL" id="CADCUD010000018">
    <property type="protein sequence ID" value="CAA9312185.1"/>
    <property type="molecule type" value="Genomic_DNA"/>
</dbReference>
<evidence type="ECO:0000256" key="3">
    <source>
        <dbReference type="ARBA" id="ARBA00022741"/>
    </source>
</evidence>
<comment type="caution">
    <text evidence="8">Lacks conserved residue(s) required for the propagation of feature annotation.</text>
</comment>
<dbReference type="PANTHER" id="PTHR43326:SF1">
    <property type="entry name" value="METHIONINE--TRNA LIGASE, MITOCHONDRIAL"/>
    <property type="match status" value="1"/>
</dbReference>
<dbReference type="PRINTS" id="PR01041">
    <property type="entry name" value="TRNASYNTHMET"/>
</dbReference>
<keyword evidence="4 8" id="KW-0067">ATP-binding</keyword>
<dbReference type="InterPro" id="IPR023457">
    <property type="entry name" value="Met-tRNA_synth_2"/>
</dbReference>
<gene>
    <name evidence="8" type="primary">metG</name>
    <name evidence="12" type="ORF">AVDCRST_MAG46-227</name>
</gene>
<dbReference type="GO" id="GO:0004825">
    <property type="term" value="F:methionine-tRNA ligase activity"/>
    <property type="evidence" value="ECO:0007669"/>
    <property type="project" value="UniProtKB-UniRule"/>
</dbReference>
<evidence type="ECO:0000313" key="12">
    <source>
        <dbReference type="EMBL" id="CAA9312185.1"/>
    </source>
</evidence>
<dbReference type="InterPro" id="IPR014729">
    <property type="entry name" value="Rossmann-like_a/b/a_fold"/>
</dbReference>
<feature type="domain" description="Methionyl/Leucyl tRNA synthetase" evidence="10">
    <location>
        <begin position="9"/>
        <end position="146"/>
    </location>
</feature>
<evidence type="ECO:0000256" key="1">
    <source>
        <dbReference type="ARBA" id="ARBA00003314"/>
    </source>
</evidence>
<organism evidence="12">
    <name type="scientific">uncultured Nocardioidaceae bacterium</name>
    <dbReference type="NCBI Taxonomy" id="253824"/>
    <lineage>
        <taxon>Bacteria</taxon>
        <taxon>Bacillati</taxon>
        <taxon>Actinomycetota</taxon>
        <taxon>Actinomycetes</taxon>
        <taxon>Propionibacteriales</taxon>
        <taxon>Nocardioidaceae</taxon>
        <taxon>environmental samples</taxon>
    </lineage>
</organism>
<dbReference type="NCBIfam" id="NF008900">
    <property type="entry name" value="PRK12267.1"/>
    <property type="match status" value="1"/>
</dbReference>
<dbReference type="GO" id="GO:0006431">
    <property type="term" value="P:methionyl-tRNA aminoacylation"/>
    <property type="evidence" value="ECO:0007669"/>
    <property type="project" value="UniProtKB-UniRule"/>
</dbReference>
<comment type="similarity">
    <text evidence="9">Belongs to the class-I aminoacyl-tRNA synthetase family.</text>
</comment>
<dbReference type="GO" id="GO:0005524">
    <property type="term" value="F:ATP binding"/>
    <property type="evidence" value="ECO:0007669"/>
    <property type="project" value="UniProtKB-UniRule"/>
</dbReference>
<dbReference type="Pfam" id="PF19303">
    <property type="entry name" value="Anticodon_3"/>
    <property type="match status" value="1"/>
</dbReference>
<sequence>MPDHAKAFFVSTPIYYVTAAPSIGSAYTTVAADMIARWHRQRGEETFFLTGTDEHGQKVLEAATAAGQTPQDFTDRLVAEEWLPVLDVIDASNDDFIRTTEARHTERVRDFWQTLNDNGHVYEGTYEGPYCVACEEFKLPSELIEGPDGVMLDPIHQIPVQYLSESNYFFRLSDFADRLLELYETQPTFVQPESARNEVVAFVKQGLSDLSVTRSTFDWGIKVPWDERHVFYVWIDALLNYATAAGYGTDLEKFARTWPADVQLVGKDILRFHAVIWPAMLMAAGIDVPRQVFANGWLLVGGQKMSKSKATAIHPSEIVDTFGSDAYRYYFLRAISFGSDGSFSWEHMSAVYTSELANGLGNLASRVAAMIGKYVGGVLPEPGDDGPAEQLLSAQLADTVVTAEAAMDRLALSEALGAIEEFVSAVNGYVTEQAPWQVAKDTSEEGRARLSTILWTAAEALRAVAVLHAPTMPKTAAALWESLGAAEQLGPLAQQDLRDAGRWGQLPAGATVTKPPSLFPRLAEQA</sequence>
<dbReference type="EC" id="6.1.1.10" evidence="8"/>
<evidence type="ECO:0000256" key="9">
    <source>
        <dbReference type="RuleBase" id="RU363039"/>
    </source>
</evidence>
<feature type="short sequence motif" description="'KMSKS' region" evidence="8">
    <location>
        <begin position="304"/>
        <end position="308"/>
    </location>
</feature>
<dbReference type="InterPro" id="IPR014758">
    <property type="entry name" value="Met-tRNA_synth"/>
</dbReference>
<keyword evidence="8" id="KW-0963">Cytoplasm</keyword>
<dbReference type="CDD" id="cd07957">
    <property type="entry name" value="Anticodon_Ia_Met"/>
    <property type="match status" value="1"/>
</dbReference>
<dbReference type="CDD" id="cd00814">
    <property type="entry name" value="MetRS_core"/>
    <property type="match status" value="1"/>
</dbReference>
<feature type="domain" description="Methionyl-tRNA synthetase anticodon-binding" evidence="11">
    <location>
        <begin position="379"/>
        <end position="524"/>
    </location>
</feature>
<evidence type="ECO:0000256" key="5">
    <source>
        <dbReference type="ARBA" id="ARBA00022917"/>
    </source>
</evidence>
<comment type="catalytic activity">
    <reaction evidence="7 8">
        <text>tRNA(Met) + L-methionine + ATP = L-methionyl-tRNA(Met) + AMP + diphosphate</text>
        <dbReference type="Rhea" id="RHEA:13481"/>
        <dbReference type="Rhea" id="RHEA-COMP:9667"/>
        <dbReference type="Rhea" id="RHEA-COMP:9698"/>
        <dbReference type="ChEBI" id="CHEBI:30616"/>
        <dbReference type="ChEBI" id="CHEBI:33019"/>
        <dbReference type="ChEBI" id="CHEBI:57844"/>
        <dbReference type="ChEBI" id="CHEBI:78442"/>
        <dbReference type="ChEBI" id="CHEBI:78530"/>
        <dbReference type="ChEBI" id="CHEBI:456215"/>
        <dbReference type="EC" id="6.1.1.10"/>
    </reaction>
</comment>
<dbReference type="AlphaFoldDB" id="A0A6J4KRP5"/>
<dbReference type="InterPro" id="IPR015413">
    <property type="entry name" value="Methionyl/Leucyl_tRNA_Synth"/>
</dbReference>
<reference evidence="12" key="1">
    <citation type="submission" date="2020-02" db="EMBL/GenBank/DDBJ databases">
        <authorList>
            <person name="Meier V. D."/>
        </authorList>
    </citation>
    <scope>NUCLEOTIDE SEQUENCE</scope>
    <source>
        <strain evidence="12">AVDCRST_MAG46</strain>
    </source>
</reference>
<dbReference type="NCBIfam" id="TIGR00398">
    <property type="entry name" value="metG"/>
    <property type="match status" value="1"/>
</dbReference>
<keyword evidence="6 8" id="KW-0030">Aminoacyl-tRNA synthetase</keyword>
<keyword evidence="3 8" id="KW-0547">Nucleotide-binding</keyword>
<dbReference type="Gene3D" id="3.40.50.620">
    <property type="entry name" value="HUPs"/>
    <property type="match status" value="1"/>
</dbReference>
<dbReference type="InterPro" id="IPR033911">
    <property type="entry name" value="MetRS_core"/>
</dbReference>
<keyword evidence="2 8" id="KW-0436">Ligase</keyword>
<proteinExistence type="inferred from homology"/>
<evidence type="ECO:0000259" key="10">
    <source>
        <dbReference type="Pfam" id="PF09334"/>
    </source>
</evidence>
<protein>
    <recommendedName>
        <fullName evidence="8">Methionine--tRNA ligase</fullName>
        <ecNumber evidence="8">6.1.1.10</ecNumber>
    </recommendedName>
    <alternativeName>
        <fullName evidence="8">Methionyl-tRNA synthetase</fullName>
        <shortName evidence="8">MetRS</shortName>
    </alternativeName>
</protein>
<dbReference type="PANTHER" id="PTHR43326">
    <property type="entry name" value="METHIONYL-TRNA SYNTHETASE"/>
    <property type="match status" value="1"/>
</dbReference>
<evidence type="ECO:0000256" key="4">
    <source>
        <dbReference type="ARBA" id="ARBA00022840"/>
    </source>
</evidence>
<dbReference type="SUPFAM" id="SSF52374">
    <property type="entry name" value="Nucleotidylyl transferase"/>
    <property type="match status" value="1"/>
</dbReference>
<dbReference type="Gene3D" id="2.170.220.10">
    <property type="match status" value="1"/>
</dbReference>
<name>A0A6J4KRP5_9ACTN</name>
<evidence type="ECO:0000256" key="2">
    <source>
        <dbReference type="ARBA" id="ARBA00022598"/>
    </source>
</evidence>
<keyword evidence="5 8" id="KW-0648">Protein biosynthesis</keyword>
<dbReference type="SUPFAM" id="SSF47323">
    <property type="entry name" value="Anticodon-binding domain of a subclass of class I aminoacyl-tRNA synthetases"/>
    <property type="match status" value="1"/>
</dbReference>
<dbReference type="Gene3D" id="1.10.730.10">
    <property type="entry name" value="Isoleucyl-tRNA Synthetase, Domain 1"/>
    <property type="match status" value="1"/>
</dbReference>
<comment type="subunit">
    <text evidence="8">Monomer.</text>
</comment>
<comment type="subcellular location">
    <subcellularLocation>
        <location evidence="8">Cytoplasm</location>
    </subcellularLocation>
</comment>
<accession>A0A6J4KRP5</accession>
<feature type="binding site" evidence="8">
    <location>
        <position position="134"/>
    </location>
    <ligand>
        <name>Zn(2+)</name>
        <dbReference type="ChEBI" id="CHEBI:29105"/>
    </ligand>
</feature>
<evidence type="ECO:0000256" key="8">
    <source>
        <dbReference type="HAMAP-Rule" id="MF_01228"/>
    </source>
</evidence>
<feature type="binding site" evidence="8">
    <location>
        <position position="131"/>
    </location>
    <ligand>
        <name>Zn(2+)</name>
        <dbReference type="ChEBI" id="CHEBI:29105"/>
    </ligand>
</feature>
<dbReference type="InterPro" id="IPR009080">
    <property type="entry name" value="tRNAsynth_Ia_anticodon-bd"/>
</dbReference>
<dbReference type="Pfam" id="PF09334">
    <property type="entry name" value="tRNA-synt_1g"/>
    <property type="match status" value="2"/>
</dbReference>